<dbReference type="EMBL" id="LGRX02021163">
    <property type="protein sequence ID" value="KAK3256986.1"/>
    <property type="molecule type" value="Genomic_DNA"/>
</dbReference>
<dbReference type="Proteomes" id="UP001190700">
    <property type="component" value="Unassembled WGS sequence"/>
</dbReference>
<sequence length="998" mass="108950">MPFTFLFRSNLAERIARYSPKPAQSTVAQQTKAALARRAVQSRAAATACSFRDRSPLLRDYAPRLERGAFTDALVASLRRVRPNTPRDVSNSPFACKFLSSRLLARTTCCITPGSSLGPRDFCTAPHTYGCVLRPKSSQALANCRTSPLFLKVFPVVAFGLFASSGKTALYDAWVNQGRMPVTLRPFISQLIVNHDRISKNKEPLSRSELLKQYCDKAGESVVADGVSYHTVPPPSEGGMPVVPSKGAPKSHAEFLQWYANVPATASQHTGASSNDEQTIPHFHSYAFGVSGAAQYARGISTRGAFSASAAGQWDEVADMDTDYADSGAGVALSQEYGCPAVMGRRRRICLEMAAMSTALVNHRPSGDVVDTFCLGCLPDHPALLPGVPIGSPGRAGQARPPRIGHLCTTRARDRHGLPTCCMSCRANSDNWEPVFDVVDLVSDSNDDGYDSEVQSHWSYDTPSSAYDGLSTEPSSPETPVSCHASYMARSMVNHQPIPASFRRVPLEEPVGIVDPAVAVAVRGRVQPSCEEDAAASLVLMSKDGWVEEDYDDHVASLSVMTSPATHCSDQVPGAELQRLTAKAAEDMNPTVIPWFRKESICYTLCNDNPKKSILVMNQKTGHYKVFKVMIVDTGSMLFVMNRKHVAALGISTQPGQATVDTSLGSKEGQRHTQWGAGELMLVVAPGTSSELTVLADVTGISPEAHVNFDVLLSVDILHAMSAGVMPATPQREAALVYHPRNQQGDFATKAYLPLRTLKVNGPSAQSSFMTQLVGPRCGSPTAPTMRELTTQEKELSMALLRVRSARPWNGSMVAVEESPKQSKEGLDFWGYQNLYVDSSGYARLCRKLSVAFDKNEPMEVEFLRCGSRKTVCTKALGWPDPTMVDRPDLEMREFCVRPLAVQPQMDRVTTPESLCSLYQWLVLPHFYEERGQFHRQLLGNLVKVNVTEMRASLHDHWLASAMRVPPLKLVPSGGKANVTRTMLRLTAERAKVTPPLS</sequence>
<comment type="caution">
    <text evidence="1">The sequence shown here is derived from an EMBL/GenBank/DDBJ whole genome shotgun (WGS) entry which is preliminary data.</text>
</comment>
<dbReference type="AlphaFoldDB" id="A0AAE0FCR9"/>
<proteinExistence type="predicted"/>
<evidence type="ECO:0000313" key="2">
    <source>
        <dbReference type="Proteomes" id="UP001190700"/>
    </source>
</evidence>
<evidence type="ECO:0000313" key="1">
    <source>
        <dbReference type="EMBL" id="KAK3256986.1"/>
    </source>
</evidence>
<keyword evidence="2" id="KW-1185">Reference proteome</keyword>
<gene>
    <name evidence="1" type="ORF">CYMTET_33909</name>
</gene>
<protein>
    <submittedName>
        <fullName evidence="1">Uncharacterized protein</fullName>
    </submittedName>
</protein>
<reference evidence="1 2" key="1">
    <citation type="journal article" date="2015" name="Genome Biol. Evol.">
        <title>Comparative Genomics of a Bacterivorous Green Alga Reveals Evolutionary Causalities and Consequences of Phago-Mixotrophic Mode of Nutrition.</title>
        <authorList>
            <person name="Burns J.A."/>
            <person name="Paasch A."/>
            <person name="Narechania A."/>
            <person name="Kim E."/>
        </authorList>
    </citation>
    <scope>NUCLEOTIDE SEQUENCE [LARGE SCALE GENOMIC DNA]</scope>
    <source>
        <strain evidence="1 2">PLY_AMNH</strain>
    </source>
</reference>
<organism evidence="1 2">
    <name type="scientific">Cymbomonas tetramitiformis</name>
    <dbReference type="NCBI Taxonomy" id="36881"/>
    <lineage>
        <taxon>Eukaryota</taxon>
        <taxon>Viridiplantae</taxon>
        <taxon>Chlorophyta</taxon>
        <taxon>Pyramimonadophyceae</taxon>
        <taxon>Pyramimonadales</taxon>
        <taxon>Pyramimonadaceae</taxon>
        <taxon>Cymbomonas</taxon>
    </lineage>
</organism>
<name>A0AAE0FCR9_9CHLO</name>
<accession>A0AAE0FCR9</accession>